<keyword evidence="1" id="KW-0472">Membrane</keyword>
<dbReference type="EnsemblMetazoa" id="GPPI005494-RA">
    <property type="protein sequence ID" value="GPPI005494-PA"/>
    <property type="gene ID" value="GPPI005494"/>
</dbReference>
<keyword evidence="3" id="KW-1185">Reference proteome</keyword>
<feature type="transmembrane region" description="Helical" evidence="1">
    <location>
        <begin position="82"/>
        <end position="101"/>
    </location>
</feature>
<reference evidence="3" key="1">
    <citation type="submission" date="2015-01" db="EMBL/GenBank/DDBJ databases">
        <authorList>
            <person name="Aksoy S."/>
            <person name="Warren W."/>
            <person name="Wilson R.K."/>
        </authorList>
    </citation>
    <scope>NUCLEOTIDE SEQUENCE [LARGE SCALE GENOMIC DNA]</scope>
    <source>
        <strain evidence="3">IAEA</strain>
    </source>
</reference>
<dbReference type="Proteomes" id="UP000092460">
    <property type="component" value="Unassembled WGS sequence"/>
</dbReference>
<dbReference type="AlphaFoldDB" id="A0A1B0AR48"/>
<dbReference type="VEuPathDB" id="VectorBase:GPPI005494"/>
<keyword evidence="1" id="KW-1133">Transmembrane helix</keyword>
<proteinExistence type="predicted"/>
<name>A0A1B0AR48_9MUSC</name>
<reference evidence="2" key="2">
    <citation type="submission" date="2020-05" db="UniProtKB">
        <authorList>
            <consortium name="EnsemblMetazoa"/>
        </authorList>
    </citation>
    <scope>IDENTIFICATION</scope>
    <source>
        <strain evidence="2">IAEA</strain>
    </source>
</reference>
<evidence type="ECO:0000313" key="3">
    <source>
        <dbReference type="Proteomes" id="UP000092460"/>
    </source>
</evidence>
<keyword evidence="1" id="KW-0812">Transmembrane</keyword>
<dbReference type="EMBL" id="JXJN01002230">
    <property type="status" value="NOT_ANNOTATED_CDS"/>
    <property type="molecule type" value="Genomic_DNA"/>
</dbReference>
<accession>A0A1B0AR48</accession>
<sequence>AVCRSVDVERSPGRRFHCRYTTDFLPSFTQFIPIRNNRSWQHLYPPSNRKYLVLEWFLATAKIFSPKKSLKSTPQALTFQNFLIQILLIIVDILLIFDTFISLKKKETSSYDIKKKRLEKLCNVTC</sequence>
<evidence type="ECO:0000313" key="2">
    <source>
        <dbReference type="EnsemblMetazoa" id="GPPI005494-PA"/>
    </source>
</evidence>
<protein>
    <submittedName>
        <fullName evidence="2">Uncharacterized protein</fullName>
    </submittedName>
</protein>
<organism evidence="2 3">
    <name type="scientific">Glossina palpalis gambiensis</name>
    <dbReference type="NCBI Taxonomy" id="67801"/>
    <lineage>
        <taxon>Eukaryota</taxon>
        <taxon>Metazoa</taxon>
        <taxon>Ecdysozoa</taxon>
        <taxon>Arthropoda</taxon>
        <taxon>Hexapoda</taxon>
        <taxon>Insecta</taxon>
        <taxon>Pterygota</taxon>
        <taxon>Neoptera</taxon>
        <taxon>Endopterygota</taxon>
        <taxon>Diptera</taxon>
        <taxon>Brachycera</taxon>
        <taxon>Muscomorpha</taxon>
        <taxon>Hippoboscoidea</taxon>
        <taxon>Glossinidae</taxon>
        <taxon>Glossina</taxon>
    </lineage>
</organism>
<evidence type="ECO:0000256" key="1">
    <source>
        <dbReference type="SAM" id="Phobius"/>
    </source>
</evidence>